<dbReference type="EMBL" id="QJNS01000200">
    <property type="protein sequence ID" value="RYO82943.1"/>
    <property type="molecule type" value="Genomic_DNA"/>
</dbReference>
<organism evidence="2 3">
    <name type="scientific">Monosporascus cannonballus</name>
    <dbReference type="NCBI Taxonomy" id="155416"/>
    <lineage>
        <taxon>Eukaryota</taxon>
        <taxon>Fungi</taxon>
        <taxon>Dikarya</taxon>
        <taxon>Ascomycota</taxon>
        <taxon>Pezizomycotina</taxon>
        <taxon>Sordariomycetes</taxon>
        <taxon>Xylariomycetidae</taxon>
        <taxon>Xylariales</taxon>
        <taxon>Xylariales incertae sedis</taxon>
        <taxon>Monosporascus</taxon>
    </lineage>
</organism>
<evidence type="ECO:0000313" key="3">
    <source>
        <dbReference type="Proteomes" id="UP000294003"/>
    </source>
</evidence>
<evidence type="ECO:0000256" key="1">
    <source>
        <dbReference type="SAM" id="MobiDB-lite"/>
    </source>
</evidence>
<evidence type="ECO:0000313" key="2">
    <source>
        <dbReference type="EMBL" id="RYO82943.1"/>
    </source>
</evidence>
<feature type="compositionally biased region" description="Basic and acidic residues" evidence="1">
    <location>
        <begin position="339"/>
        <end position="348"/>
    </location>
</feature>
<keyword evidence="3" id="KW-1185">Reference proteome</keyword>
<sequence>MITPDMFDEDGRLISRDVLPPSILNTILDPHVEIDIDCVCASALPVDEKEAVYDKLKGPILNNMRGVGVPRRADLFLFASEICERTKATKHINPNFQTDRLVTAVLKLMIYQVSKDIQESRKRAEIIIGSAYELIRMCVTDKFQITERDAVKKEESLKTVPFADVVMLNDCITEVCRDGSLNPFAGPVFTKAMMKGYRFFHTVLLRLDNKDRLLTKSTKVAAAYPAVKLYFENPERTKAHFDVLWIAAQWLINASEEMVMYKKGDVLKEWPAWRDQIQRQMDEFKENRKPGARPSEIEFALAAAHRKMMDALLAIDFERRRIKAYQDYTLIVKPRPQKTKGESSKGESSKGGPSKVET</sequence>
<proteinExistence type="predicted"/>
<name>A0ABY0H265_9PEZI</name>
<reference evidence="2 3" key="1">
    <citation type="submission" date="2018-06" db="EMBL/GenBank/DDBJ databases">
        <title>Complete Genomes of Monosporascus.</title>
        <authorList>
            <person name="Robinson A.J."/>
            <person name="Natvig D.O."/>
        </authorList>
    </citation>
    <scope>NUCLEOTIDE SEQUENCE [LARGE SCALE GENOMIC DNA]</scope>
    <source>
        <strain evidence="2 3">CBS 609.92</strain>
    </source>
</reference>
<protein>
    <submittedName>
        <fullName evidence="2">Uncharacterized protein</fullName>
    </submittedName>
</protein>
<comment type="caution">
    <text evidence="2">The sequence shown here is derived from an EMBL/GenBank/DDBJ whole genome shotgun (WGS) entry which is preliminary data.</text>
</comment>
<dbReference type="Proteomes" id="UP000294003">
    <property type="component" value="Unassembled WGS sequence"/>
</dbReference>
<accession>A0ABY0H265</accession>
<feature type="region of interest" description="Disordered" evidence="1">
    <location>
        <begin position="335"/>
        <end position="358"/>
    </location>
</feature>
<gene>
    <name evidence="2" type="ORF">DL762_006365</name>
</gene>